<evidence type="ECO:0000313" key="1">
    <source>
        <dbReference type="EMBL" id="AUG54409.1"/>
    </source>
</evidence>
<organism evidence="1 2">
    <name type="scientific">Thalassospira marina</name>
    <dbReference type="NCBI Taxonomy" id="2048283"/>
    <lineage>
        <taxon>Bacteria</taxon>
        <taxon>Pseudomonadati</taxon>
        <taxon>Pseudomonadota</taxon>
        <taxon>Alphaproteobacteria</taxon>
        <taxon>Rhodospirillales</taxon>
        <taxon>Thalassospiraceae</taxon>
        <taxon>Thalassospira</taxon>
    </lineage>
</organism>
<keyword evidence="2" id="KW-1185">Reference proteome</keyword>
<dbReference type="Proteomes" id="UP000233458">
    <property type="component" value="Chromosome"/>
</dbReference>
<accession>A0ABM6QCV0</accession>
<name>A0ABM6QCV0_9PROT</name>
<dbReference type="EMBL" id="CP024199">
    <property type="protein sequence ID" value="AUG54409.1"/>
    <property type="molecule type" value="Genomic_DNA"/>
</dbReference>
<proteinExistence type="predicted"/>
<reference evidence="1 2" key="1">
    <citation type="submission" date="2017-10" db="EMBL/GenBank/DDBJ databases">
        <title>Biodiversity and function of Thalassospira species in the particle-attached aromatic-hydrocarbon-degrading consortia from the surface seawater of the China South Sea.</title>
        <authorList>
            <person name="Dong C."/>
            <person name="Liu R."/>
            <person name="Shao Z."/>
        </authorList>
    </citation>
    <scope>NUCLEOTIDE SEQUENCE [LARGE SCALE GENOMIC DNA]</scope>
    <source>
        <strain evidence="1 2">CSC3H3</strain>
    </source>
</reference>
<evidence type="ECO:0000313" key="2">
    <source>
        <dbReference type="Proteomes" id="UP000233458"/>
    </source>
</evidence>
<protein>
    <submittedName>
        <fullName evidence="1">Uncharacterized protein</fullName>
    </submittedName>
</protein>
<gene>
    <name evidence="1" type="ORF">CSC3H3_18065</name>
</gene>
<sequence length="62" mass="6825">MHDNRHRARKCPFWHLARNAPLGIKQGIKNASRLVISLLACSSGDHGSGTIIFSGLIWQIAC</sequence>